<reference evidence="8 9" key="1">
    <citation type="submission" date="2018-10" db="EMBL/GenBank/DDBJ databases">
        <title>A high-quality apple genome assembly.</title>
        <authorList>
            <person name="Hu J."/>
        </authorList>
    </citation>
    <scope>NUCLEOTIDE SEQUENCE [LARGE SCALE GENOMIC DNA]</scope>
    <source>
        <strain evidence="9">cv. HFTH1</strain>
        <tissue evidence="8">Young leaf</tissue>
    </source>
</reference>
<dbReference type="InterPro" id="IPR036322">
    <property type="entry name" value="WD40_repeat_dom_sf"/>
</dbReference>
<dbReference type="GO" id="GO:0061685">
    <property type="term" value="F:diphthine methylesterase activity"/>
    <property type="evidence" value="ECO:0007669"/>
    <property type="project" value="UniProtKB-EC"/>
</dbReference>
<comment type="pathway">
    <text evidence="1">Protein modification; peptidyl-diphthamide biosynthesis.</text>
</comment>
<accession>A0A498JMC8</accession>
<dbReference type="InterPro" id="IPR015943">
    <property type="entry name" value="WD40/YVTN_repeat-like_dom_sf"/>
</dbReference>
<dbReference type="EMBL" id="RDQH01000332">
    <property type="protein sequence ID" value="RXH96206.1"/>
    <property type="molecule type" value="Genomic_DNA"/>
</dbReference>
<dbReference type="InterPro" id="IPR001680">
    <property type="entry name" value="WD40_rpt"/>
</dbReference>
<dbReference type="GO" id="GO:0017183">
    <property type="term" value="P:protein histidyl modification to diphthamide"/>
    <property type="evidence" value="ECO:0007669"/>
    <property type="project" value="TreeGrafter"/>
</dbReference>
<dbReference type="PANTHER" id="PTHR46042">
    <property type="entry name" value="DIPHTHINE METHYLTRANSFERASE"/>
    <property type="match status" value="1"/>
</dbReference>
<evidence type="ECO:0000256" key="2">
    <source>
        <dbReference type="ARBA" id="ARBA00022574"/>
    </source>
</evidence>
<dbReference type="Pfam" id="PF00400">
    <property type="entry name" value="WD40"/>
    <property type="match status" value="1"/>
</dbReference>
<dbReference type="GO" id="GO:0005737">
    <property type="term" value="C:cytoplasm"/>
    <property type="evidence" value="ECO:0007669"/>
    <property type="project" value="TreeGrafter"/>
</dbReference>
<comment type="caution">
    <text evidence="8">The sequence shown here is derived from an EMBL/GenBank/DDBJ whole genome shotgun (WGS) entry which is preliminary data.</text>
</comment>
<protein>
    <recommendedName>
        <fullName evidence="6">methylated diphthine methylhydrolase</fullName>
        <ecNumber evidence="6">3.1.1.97</ecNumber>
    </recommendedName>
</protein>
<keyword evidence="9" id="KW-1185">Reference proteome</keyword>
<dbReference type="InterPro" id="IPR052415">
    <property type="entry name" value="Diphthine_MTase"/>
</dbReference>
<organism evidence="8 9">
    <name type="scientific">Malus domestica</name>
    <name type="common">Apple</name>
    <name type="synonym">Pyrus malus</name>
    <dbReference type="NCBI Taxonomy" id="3750"/>
    <lineage>
        <taxon>Eukaryota</taxon>
        <taxon>Viridiplantae</taxon>
        <taxon>Streptophyta</taxon>
        <taxon>Embryophyta</taxon>
        <taxon>Tracheophyta</taxon>
        <taxon>Spermatophyta</taxon>
        <taxon>Magnoliopsida</taxon>
        <taxon>eudicotyledons</taxon>
        <taxon>Gunneridae</taxon>
        <taxon>Pentapetalae</taxon>
        <taxon>rosids</taxon>
        <taxon>fabids</taxon>
        <taxon>Rosales</taxon>
        <taxon>Rosaceae</taxon>
        <taxon>Amygdaloideae</taxon>
        <taxon>Maleae</taxon>
        <taxon>Malus</taxon>
    </lineage>
</organism>
<evidence type="ECO:0000256" key="5">
    <source>
        <dbReference type="ARBA" id="ARBA00038092"/>
    </source>
</evidence>
<proteinExistence type="inferred from homology"/>
<sequence>MLVVLEKQFQVLKSNRCLRFELACNQVLVSLLFSVGLSNGSVAIASIGESQLETQETWKAHDFEVWTASYDIHQPQLVYSGSDDCKFKCWDLRDGPSKLAFQNTKGHAIVVCCIAKNFHPFVAGLVLTACMHNGFSIVYINEDKTEVIETYSKHESLAFGADWHRDKSFHEGKRNSTLVATCSFYDRLLRLWMLESDLQDSTQWLTFGLLSPAVHL</sequence>
<evidence type="ECO:0000313" key="8">
    <source>
        <dbReference type="EMBL" id="RXH96206.1"/>
    </source>
</evidence>
<dbReference type="SUPFAM" id="SSF50978">
    <property type="entry name" value="WD40 repeat-like"/>
    <property type="match status" value="1"/>
</dbReference>
<evidence type="ECO:0000256" key="7">
    <source>
        <dbReference type="ARBA" id="ARBA00047551"/>
    </source>
</evidence>
<dbReference type="Proteomes" id="UP000290289">
    <property type="component" value="Chromosome 6"/>
</dbReference>
<evidence type="ECO:0000256" key="6">
    <source>
        <dbReference type="ARBA" id="ARBA00039131"/>
    </source>
</evidence>
<dbReference type="STRING" id="3750.A0A498JMC8"/>
<comment type="catalytic activity">
    <reaction evidence="7">
        <text>diphthine methyl ester-[translation elongation factor 2] + H2O = diphthine-[translation elongation factor 2] + methanol + H(+)</text>
        <dbReference type="Rhea" id="RHEA:42656"/>
        <dbReference type="Rhea" id="RHEA-COMP:10172"/>
        <dbReference type="Rhea" id="RHEA-COMP:10173"/>
        <dbReference type="ChEBI" id="CHEBI:15377"/>
        <dbReference type="ChEBI" id="CHEBI:15378"/>
        <dbReference type="ChEBI" id="CHEBI:17790"/>
        <dbReference type="ChEBI" id="CHEBI:79005"/>
        <dbReference type="ChEBI" id="CHEBI:82696"/>
        <dbReference type="EC" id="3.1.1.97"/>
    </reaction>
</comment>
<keyword evidence="4" id="KW-0378">Hydrolase</keyword>
<dbReference type="PANTHER" id="PTHR46042:SF1">
    <property type="entry name" value="DIPHTHINE METHYLTRANSFERASE"/>
    <property type="match status" value="1"/>
</dbReference>
<dbReference type="SMART" id="SM00320">
    <property type="entry name" value="WD40"/>
    <property type="match status" value="2"/>
</dbReference>
<keyword evidence="2" id="KW-0853">WD repeat</keyword>
<evidence type="ECO:0000256" key="3">
    <source>
        <dbReference type="ARBA" id="ARBA00022737"/>
    </source>
</evidence>
<keyword evidence="3" id="KW-0677">Repeat</keyword>
<dbReference type="EC" id="3.1.1.97" evidence="6"/>
<comment type="similarity">
    <text evidence="5">Belongs to the DPH7 family.</text>
</comment>
<name>A0A498JMC8_MALDO</name>
<gene>
    <name evidence="8" type="ORF">DVH24_008710</name>
</gene>
<dbReference type="AlphaFoldDB" id="A0A498JMC8"/>
<evidence type="ECO:0000256" key="4">
    <source>
        <dbReference type="ARBA" id="ARBA00022801"/>
    </source>
</evidence>
<dbReference type="Gene3D" id="2.130.10.10">
    <property type="entry name" value="YVTN repeat-like/Quinoprotein amine dehydrogenase"/>
    <property type="match status" value="1"/>
</dbReference>
<evidence type="ECO:0000313" key="9">
    <source>
        <dbReference type="Proteomes" id="UP000290289"/>
    </source>
</evidence>
<evidence type="ECO:0000256" key="1">
    <source>
        <dbReference type="ARBA" id="ARBA00005156"/>
    </source>
</evidence>